<keyword evidence="2" id="KW-1185">Reference proteome</keyword>
<evidence type="ECO:0008006" key="3">
    <source>
        <dbReference type="Google" id="ProtNLM"/>
    </source>
</evidence>
<dbReference type="InterPro" id="IPR018641">
    <property type="entry name" value="Trfase_1_rSAM/seldom-assoc"/>
</dbReference>
<name>A0A1M4XJR5_9GAMM</name>
<dbReference type="PANTHER" id="PTHR36529:SF1">
    <property type="entry name" value="GLYCOSYLTRANSFERASE"/>
    <property type="match status" value="1"/>
</dbReference>
<dbReference type="RefSeq" id="WP_073272236.1">
    <property type="nucleotide sequence ID" value="NZ_FQVA01000001.1"/>
</dbReference>
<reference evidence="2" key="1">
    <citation type="submission" date="2016-11" db="EMBL/GenBank/DDBJ databases">
        <authorList>
            <person name="Varghese N."/>
            <person name="Submissions S."/>
        </authorList>
    </citation>
    <scope>NUCLEOTIDE SEQUENCE [LARGE SCALE GENOMIC DNA]</scope>
    <source>
        <strain evidence="2">CGMCC 1.7063</strain>
    </source>
</reference>
<organism evidence="1 2">
    <name type="scientific">Microbulbifer donghaiensis</name>
    <dbReference type="NCBI Taxonomy" id="494016"/>
    <lineage>
        <taxon>Bacteria</taxon>
        <taxon>Pseudomonadati</taxon>
        <taxon>Pseudomonadota</taxon>
        <taxon>Gammaproteobacteria</taxon>
        <taxon>Cellvibrionales</taxon>
        <taxon>Microbulbiferaceae</taxon>
        <taxon>Microbulbifer</taxon>
    </lineage>
</organism>
<dbReference type="InterPro" id="IPR029044">
    <property type="entry name" value="Nucleotide-diphossugar_trans"/>
</dbReference>
<accession>A0A1M4XJR5</accession>
<evidence type="ECO:0000313" key="1">
    <source>
        <dbReference type="EMBL" id="SHE93651.1"/>
    </source>
</evidence>
<dbReference type="AlphaFoldDB" id="A0A1M4XJR5"/>
<dbReference type="EMBL" id="FQVA01000001">
    <property type="protein sequence ID" value="SHE93651.1"/>
    <property type="molecule type" value="Genomic_DNA"/>
</dbReference>
<dbReference type="SUPFAM" id="SSF53448">
    <property type="entry name" value="Nucleotide-diphospho-sugar transferases"/>
    <property type="match status" value="1"/>
</dbReference>
<dbReference type="NCBIfam" id="TIGR04282">
    <property type="entry name" value="glyco_like_cofC"/>
    <property type="match status" value="1"/>
</dbReference>
<dbReference type="Gene3D" id="3.90.550.10">
    <property type="entry name" value="Spore Coat Polysaccharide Biosynthesis Protein SpsA, Chain A"/>
    <property type="match status" value="1"/>
</dbReference>
<protein>
    <recommendedName>
        <fullName evidence="3">Glycosyltransferase</fullName>
    </recommendedName>
</protein>
<gene>
    <name evidence="1" type="ORF">SAMN04487965_0985</name>
</gene>
<dbReference type="OrthoDB" id="9798250at2"/>
<dbReference type="Proteomes" id="UP000184170">
    <property type="component" value="Unassembled WGS sequence"/>
</dbReference>
<dbReference type="Pfam" id="PF09837">
    <property type="entry name" value="DUF2064"/>
    <property type="match status" value="1"/>
</dbReference>
<proteinExistence type="predicted"/>
<dbReference type="PANTHER" id="PTHR36529">
    <property type="entry name" value="SLL1095 PROTEIN"/>
    <property type="match status" value="1"/>
</dbReference>
<evidence type="ECO:0000313" key="2">
    <source>
        <dbReference type="Proteomes" id="UP000184170"/>
    </source>
</evidence>
<dbReference type="STRING" id="494016.SAMN04487965_0985"/>
<sequence length="210" mass="23235">MTELSNSALRLIIFAKAPLAGFAKTRLLPALGEQGAAALAERMLRYTLEQCVRAQLGSVELCVAPDSNHDYWQSFRLPEGVALSSQGGGDLGQRLWRAARRARQAGEAVLLLGTDCPQLSAERLRKAAAAMEKSDAVIYPTRDGGYALLGLKRAEAALFENIHWSTEVVAAQTRQRLDHCGLRCEWLEMLADIDEPRDLEFLPDSWRQDL</sequence>